<dbReference type="PANTHER" id="PTHR34390">
    <property type="entry name" value="UPF0442 PROTEIN YJJB-RELATED"/>
    <property type="match status" value="1"/>
</dbReference>
<sequence length="236" mass="25304">MMCTGAEVYRVEESVQRVLQAYGVESGEIFAIPNCINVSLTDPDGQSSTRIRRIPSHDTDVDLLMAYNELCRQVCQSPPPPEELRQRMEAILHQRRTYSFPMYLLSWFVGAGSYALFFGGSLRDGLCGGLCGLAIGLCGRGMDWLHTNQFIRTIAGGAISALCALLLVAIGLGESVDFIIIGALMLLVPGLIFTNAMRNIMSGDLISGTNLVVQALLIATAIALGTGFVLSLAAAV</sequence>
<evidence type="ECO:0000256" key="5">
    <source>
        <dbReference type="ARBA" id="ARBA00023136"/>
    </source>
</evidence>
<proteinExistence type="inferred from homology"/>
<feature type="transmembrane region" description="Helical" evidence="7">
    <location>
        <begin position="209"/>
        <end position="235"/>
    </location>
</feature>
<evidence type="ECO:0000313" key="9">
    <source>
        <dbReference type="EMBL" id="HIY21136.1"/>
    </source>
</evidence>
<reference evidence="9" key="1">
    <citation type="journal article" date="2021" name="PeerJ">
        <title>Extensive microbial diversity within the chicken gut microbiome revealed by metagenomics and culture.</title>
        <authorList>
            <person name="Gilroy R."/>
            <person name="Ravi A."/>
            <person name="Getino M."/>
            <person name="Pursley I."/>
            <person name="Horton D.L."/>
            <person name="Alikhan N.F."/>
            <person name="Baker D."/>
            <person name="Gharbi K."/>
            <person name="Hall N."/>
            <person name="Watson M."/>
            <person name="Adriaenssens E.M."/>
            <person name="Foster-Nyarko E."/>
            <person name="Jarju S."/>
            <person name="Secka A."/>
            <person name="Antonio M."/>
            <person name="Oren A."/>
            <person name="Chaudhuri R.R."/>
            <person name="La Ragione R."/>
            <person name="Hildebrand F."/>
            <person name="Pallen M.J."/>
        </authorList>
    </citation>
    <scope>NUCLEOTIDE SEQUENCE</scope>
    <source>
        <strain evidence="9">ChiBcec16_6824</strain>
    </source>
</reference>
<feature type="transmembrane region" description="Helical" evidence="7">
    <location>
        <begin position="97"/>
        <end position="116"/>
    </location>
</feature>
<comment type="similarity">
    <text evidence="6">Belongs to the ThrE exporter (TC 2.A.79) family.</text>
</comment>
<evidence type="ECO:0000256" key="7">
    <source>
        <dbReference type="SAM" id="Phobius"/>
    </source>
</evidence>
<dbReference type="GO" id="GO:0022857">
    <property type="term" value="F:transmembrane transporter activity"/>
    <property type="evidence" value="ECO:0007669"/>
    <property type="project" value="InterPro"/>
</dbReference>
<evidence type="ECO:0000256" key="6">
    <source>
        <dbReference type="ARBA" id="ARBA00034125"/>
    </source>
</evidence>
<name>A0A9D2BXG1_9FIRM</name>
<dbReference type="AlphaFoldDB" id="A0A9D2BXG1"/>
<comment type="caution">
    <text evidence="9">The sequence shown here is derived from an EMBL/GenBank/DDBJ whole genome shotgun (WGS) entry which is preliminary data.</text>
</comment>
<dbReference type="GO" id="GO:0005886">
    <property type="term" value="C:plasma membrane"/>
    <property type="evidence" value="ECO:0007669"/>
    <property type="project" value="UniProtKB-SubCell"/>
</dbReference>
<feature type="transmembrane region" description="Helical" evidence="7">
    <location>
        <begin position="150"/>
        <end position="172"/>
    </location>
</feature>
<dbReference type="Pfam" id="PF06738">
    <property type="entry name" value="ThrE"/>
    <property type="match status" value="1"/>
</dbReference>
<evidence type="ECO:0000256" key="4">
    <source>
        <dbReference type="ARBA" id="ARBA00022989"/>
    </source>
</evidence>
<keyword evidence="2" id="KW-1003">Cell membrane</keyword>
<evidence type="ECO:0000313" key="10">
    <source>
        <dbReference type="Proteomes" id="UP000823868"/>
    </source>
</evidence>
<dbReference type="EMBL" id="DXDX01000078">
    <property type="protein sequence ID" value="HIY21136.1"/>
    <property type="molecule type" value="Genomic_DNA"/>
</dbReference>
<feature type="transmembrane region" description="Helical" evidence="7">
    <location>
        <begin position="178"/>
        <end position="197"/>
    </location>
</feature>
<gene>
    <name evidence="9" type="ORF">H9841_04435</name>
</gene>
<keyword evidence="4 7" id="KW-1133">Transmembrane helix</keyword>
<dbReference type="InterPro" id="IPR050539">
    <property type="entry name" value="ThrE_Dicarb/AminoAcid_Exp"/>
</dbReference>
<evidence type="ECO:0000256" key="1">
    <source>
        <dbReference type="ARBA" id="ARBA00004651"/>
    </source>
</evidence>
<organism evidence="9 10">
    <name type="scientific">Candidatus Flavonifractor merdigallinarum</name>
    <dbReference type="NCBI Taxonomy" id="2838589"/>
    <lineage>
        <taxon>Bacteria</taxon>
        <taxon>Bacillati</taxon>
        <taxon>Bacillota</taxon>
        <taxon>Clostridia</taxon>
        <taxon>Eubacteriales</taxon>
        <taxon>Oscillospiraceae</taxon>
        <taxon>Flavonifractor</taxon>
    </lineage>
</organism>
<keyword evidence="3 7" id="KW-0812">Transmembrane</keyword>
<keyword evidence="5 7" id="KW-0472">Membrane</keyword>
<protein>
    <submittedName>
        <fullName evidence="9">Threonine/serine exporter family protein</fullName>
    </submittedName>
</protein>
<dbReference type="PANTHER" id="PTHR34390:SF2">
    <property type="entry name" value="SUCCINATE TRANSPORTER SUBUNIT YJJP-RELATED"/>
    <property type="match status" value="1"/>
</dbReference>
<evidence type="ECO:0000259" key="8">
    <source>
        <dbReference type="Pfam" id="PF06738"/>
    </source>
</evidence>
<dbReference type="Proteomes" id="UP000823868">
    <property type="component" value="Unassembled WGS sequence"/>
</dbReference>
<dbReference type="InterPro" id="IPR010619">
    <property type="entry name" value="ThrE-like_N"/>
</dbReference>
<evidence type="ECO:0000256" key="3">
    <source>
        <dbReference type="ARBA" id="ARBA00022692"/>
    </source>
</evidence>
<comment type="subcellular location">
    <subcellularLocation>
        <location evidence="1">Cell membrane</location>
        <topology evidence="1">Multi-pass membrane protein</topology>
    </subcellularLocation>
</comment>
<dbReference type="GO" id="GO:0015744">
    <property type="term" value="P:succinate transport"/>
    <property type="evidence" value="ECO:0007669"/>
    <property type="project" value="TreeGrafter"/>
</dbReference>
<accession>A0A9D2BXG1</accession>
<evidence type="ECO:0000256" key="2">
    <source>
        <dbReference type="ARBA" id="ARBA00022475"/>
    </source>
</evidence>
<reference evidence="9" key="2">
    <citation type="submission" date="2021-04" db="EMBL/GenBank/DDBJ databases">
        <authorList>
            <person name="Gilroy R."/>
        </authorList>
    </citation>
    <scope>NUCLEOTIDE SEQUENCE</scope>
    <source>
        <strain evidence="9">ChiBcec16_6824</strain>
    </source>
</reference>
<feature type="domain" description="Threonine/serine exporter-like N-terminal" evidence="8">
    <location>
        <begin position="1"/>
        <end position="232"/>
    </location>
</feature>